<protein>
    <submittedName>
        <fullName evidence="3">RING finger protein 32 like protein</fullName>
    </submittedName>
</protein>
<organism evidence="3 4">
    <name type="scientific">Aduncisulcus paluster</name>
    <dbReference type="NCBI Taxonomy" id="2918883"/>
    <lineage>
        <taxon>Eukaryota</taxon>
        <taxon>Metamonada</taxon>
        <taxon>Carpediemonas-like organisms</taxon>
        <taxon>Aduncisulcus</taxon>
    </lineage>
</organism>
<reference evidence="3" key="1">
    <citation type="submission" date="2022-03" db="EMBL/GenBank/DDBJ databases">
        <title>Draft genome sequence of Aduncisulcus paluster, a free-living microaerophilic Fornicata.</title>
        <authorList>
            <person name="Yuyama I."/>
            <person name="Kume K."/>
            <person name="Tamura T."/>
            <person name="Inagaki Y."/>
            <person name="Hashimoto T."/>
        </authorList>
    </citation>
    <scope>NUCLEOTIDE SEQUENCE</scope>
    <source>
        <strain evidence="3">NY0171</strain>
    </source>
</reference>
<dbReference type="Proteomes" id="UP001057375">
    <property type="component" value="Unassembled WGS sequence"/>
</dbReference>
<accession>A0ABQ5KK13</accession>
<evidence type="ECO:0000259" key="2">
    <source>
        <dbReference type="PROSITE" id="PS50089"/>
    </source>
</evidence>
<dbReference type="SMART" id="SM00184">
    <property type="entry name" value="RING"/>
    <property type="match status" value="2"/>
</dbReference>
<dbReference type="PANTHER" id="PTHR14991">
    <property type="entry name" value="RING FINGER PROTEIN 32"/>
    <property type="match status" value="1"/>
</dbReference>
<evidence type="ECO:0000256" key="1">
    <source>
        <dbReference type="PROSITE-ProRule" id="PRU00175"/>
    </source>
</evidence>
<sequence length="592" mass="66753">MPVYSTTQKHSKHDTVISSAAFQQHLALKMGIKQRKLVRKPINGISVSKKGTIISRLPKSQKSSYFSASLRSKLPSISDKSLLAPSKFESREVARKKREIYESSLTLAQKMSLVPRPAPLLTATQWDAVLLTFKKRCDRYCSICLCKYRSKTQIVLPCSHSFHLKCLSQFERIVSVRQCPLCRADYAEMKEVDIGRELWHSEAILIAQSAIRRHLAIKKVNAIRRFRADGGKSTFEKMFRICKSITSMMDQTDKEVQKELDAAEAVGLGIDTTALDIERMMGERQQALKDMYDSRKRAFEESGIPMSSEEEEWLKKSEAEWWKKEMKRRSKERERKSFQYSSYPSHLHHSTISGAIRDIVKHGTSEMKANGSSLLLKDDSSLSKRLLSSSISDISLAFPFFSPSSSYPLPHPPFPSSLPHPSSFISTALRRGGSYPLPHPPFPSSLPHPSSFISTALRRGGCDCPVCLEKIELKRDCMFIGGCVSGMMPTLKPSSHSSQSLTQTQVEDTPEQSSIASEHVVYETIYPGIALAQKFQMGLSSRNTLIILSCGHFLHSKCIVSIEEFIRRDAREMNCPVCRKKDYSAILVKNPE</sequence>
<comment type="caution">
    <text evidence="3">The sequence shown here is derived from an EMBL/GenBank/DDBJ whole genome shotgun (WGS) entry which is preliminary data.</text>
</comment>
<gene>
    <name evidence="3" type="ORF">ADUPG1_006908</name>
</gene>
<keyword evidence="1" id="KW-0862">Zinc</keyword>
<dbReference type="EMBL" id="BQXS01010073">
    <property type="protein sequence ID" value="GKT32854.1"/>
    <property type="molecule type" value="Genomic_DNA"/>
</dbReference>
<dbReference type="InterPro" id="IPR042862">
    <property type="entry name" value="RNF32"/>
</dbReference>
<dbReference type="PANTHER" id="PTHR14991:SF0">
    <property type="entry name" value="RING FINGER PROTEIN 32"/>
    <property type="match status" value="1"/>
</dbReference>
<keyword evidence="1" id="KW-0479">Metal-binding</keyword>
<feature type="domain" description="RING-type" evidence="2">
    <location>
        <begin position="141"/>
        <end position="183"/>
    </location>
</feature>
<dbReference type="SUPFAM" id="SSF57850">
    <property type="entry name" value="RING/U-box"/>
    <property type="match status" value="2"/>
</dbReference>
<dbReference type="InterPro" id="IPR001841">
    <property type="entry name" value="Znf_RING"/>
</dbReference>
<dbReference type="InterPro" id="IPR013083">
    <property type="entry name" value="Znf_RING/FYVE/PHD"/>
</dbReference>
<evidence type="ECO:0000313" key="4">
    <source>
        <dbReference type="Proteomes" id="UP001057375"/>
    </source>
</evidence>
<dbReference type="PROSITE" id="PS50089">
    <property type="entry name" value="ZF_RING_2"/>
    <property type="match status" value="2"/>
</dbReference>
<name>A0ABQ5KK13_9EUKA</name>
<dbReference type="Gene3D" id="3.30.40.10">
    <property type="entry name" value="Zinc/RING finger domain, C3HC4 (zinc finger)"/>
    <property type="match status" value="2"/>
</dbReference>
<evidence type="ECO:0000313" key="3">
    <source>
        <dbReference type="EMBL" id="GKT32854.1"/>
    </source>
</evidence>
<keyword evidence="1" id="KW-0863">Zinc-finger</keyword>
<feature type="domain" description="RING-type" evidence="2">
    <location>
        <begin position="546"/>
        <end position="579"/>
    </location>
</feature>
<keyword evidence="4" id="KW-1185">Reference proteome</keyword>
<dbReference type="Pfam" id="PF13639">
    <property type="entry name" value="zf-RING_2"/>
    <property type="match status" value="1"/>
</dbReference>
<proteinExistence type="predicted"/>